<evidence type="ECO:0000313" key="3">
    <source>
        <dbReference type="EMBL" id="ADU91272.1"/>
    </source>
</evidence>
<dbReference type="PANTHER" id="PTHR30189">
    <property type="entry name" value="LPS-ASSEMBLY PROTEIN"/>
    <property type="match status" value="1"/>
</dbReference>
<keyword evidence="1" id="KW-0472">Membrane</keyword>
<evidence type="ECO:0000313" key="4">
    <source>
        <dbReference type="Proteomes" id="UP000007472"/>
    </source>
</evidence>
<sequence length="800" mass="91678" precursor="true">MSKIFFDYLSKGLLIFVASTTTMFAAQSNMPSLDTSDLLNINKIDKNNVTTFTISDSVVYSKNKDVVKLNGGAQVRRTDSVVKADSIVYNIKSGEIQAVGGVRLLSGGNFIATPSLKYNVNAKTGVMDEANFRLSNGGSGTTKKAELIDENHLHLSQTTYSSCNCEDKFWHLKAKEIDVFYDENKIEATDTSLYLGDVPVFWSPYLTFPLKKERTSGFLTPTISSTSRSGFGLTVPYYWNIAPNLDLTLYNQFYYKRGFQLGSEFRYLYPSFNGSVELYFLPRDSLRKANRWLLGFNHKHTLGSFLGFDFSLEANFNAVSDSDYVRDFSNLQNYQETKIFLPKSISLNFTNNSSIKGFLAFTKYQSLHDLTSDDTAKHIYYYKYERLPELNIKGQWYDVGGFDISTELSYTNFKFQRNKVWPHQPLAPDGSRLSSYTKISYPIERAGWYIKPAIGLHISHYKTNWKKNLENSRKKFSAQSGRQIESQTRVLPIYSIDAGMIFERKSHLFGKPKYQTLEPRLYYLYIPYKDQSDIPKYDTSLSYLNFANAFSENIFTGGWDRINNANSLTMGLTSRWFDEGSGKERMAVQLAQKFYFTKQKVSISKKQRLHKLKKSEILADISVALTDTLNVQAGWQIDSQKKFLSSQTFFSLRWKPKRLAALAFTYRYQKEPYYYDEHGKSFIDVYQLKGRESVSIATQWPITKKIFAVGRWDYSIRESKSTQSILGLEYKDNCCFSTRFVLQRYALSASKSNTAIYFQLELNGLGSAGPDPLGLLKSSIPGYQNISNPIPEISPFERYE</sequence>
<reference evidence="3 4" key="1">
    <citation type="journal article" date="2011" name="J. Bacteriol.">
        <title>Genome sequence of Taylorella equigenitalis MCE9, the causative agent of contagious equine metritis.</title>
        <authorList>
            <person name="Hebert L."/>
            <person name="Moumen B."/>
            <person name="Duquesne F."/>
            <person name="Breuil M.F."/>
            <person name="Laugier C."/>
            <person name="Batto J.M."/>
            <person name="Renault P."/>
            <person name="Petry S."/>
        </authorList>
    </citation>
    <scope>NUCLEOTIDE SEQUENCE [LARGE SCALE GENOMIC DNA]</scope>
    <source>
        <strain evidence="3 4">MCE9</strain>
    </source>
</reference>
<gene>
    <name evidence="1" type="primary">lptD</name>
    <name evidence="3" type="ordered locus">TEQUI_0325</name>
</gene>
<dbReference type="InterPro" id="IPR007543">
    <property type="entry name" value="LptD_C"/>
</dbReference>
<comment type="similarity">
    <text evidence="1">Belongs to the LptD family.</text>
</comment>
<dbReference type="KEGG" id="teq:TEQUI_0325"/>
<feature type="signal peptide" evidence="1">
    <location>
        <begin position="1"/>
        <end position="25"/>
    </location>
</feature>
<dbReference type="GO" id="GO:0015920">
    <property type="term" value="P:lipopolysaccharide transport"/>
    <property type="evidence" value="ECO:0007669"/>
    <property type="project" value="InterPro"/>
</dbReference>
<keyword evidence="1" id="KW-0998">Cell outer membrane</keyword>
<comment type="caution">
    <text evidence="1">Lacks conserved residue(s) required for the propagation of feature annotation.</text>
</comment>
<accession>A0A654KFS7</accession>
<dbReference type="GO" id="GO:0009279">
    <property type="term" value="C:cell outer membrane"/>
    <property type="evidence" value="ECO:0007669"/>
    <property type="project" value="UniProtKB-SubCell"/>
</dbReference>
<dbReference type="PANTHER" id="PTHR30189:SF1">
    <property type="entry name" value="LPS-ASSEMBLY PROTEIN LPTD"/>
    <property type="match status" value="1"/>
</dbReference>
<dbReference type="Gene3D" id="2.60.450.10">
    <property type="entry name" value="Lipopolysaccharide (LPS) transport protein A like domain"/>
    <property type="match status" value="1"/>
</dbReference>
<comment type="subcellular location">
    <subcellularLocation>
        <location evidence="1">Cell outer membrane</location>
    </subcellularLocation>
</comment>
<feature type="chain" id="PRO_5029068361" description="LPS-assembly protein LptD" evidence="1">
    <location>
        <begin position="26"/>
        <end position="800"/>
    </location>
</feature>
<dbReference type="Pfam" id="PF04453">
    <property type="entry name" value="LptD"/>
    <property type="match status" value="1"/>
</dbReference>
<protein>
    <recommendedName>
        <fullName evidence="1">LPS-assembly protein LptD</fullName>
    </recommendedName>
</protein>
<dbReference type="Proteomes" id="UP000007472">
    <property type="component" value="Chromosome"/>
</dbReference>
<dbReference type="GO" id="GO:0043165">
    <property type="term" value="P:Gram-negative-bacterium-type cell outer membrane assembly"/>
    <property type="evidence" value="ECO:0007669"/>
    <property type="project" value="UniProtKB-UniRule"/>
</dbReference>
<dbReference type="InterPro" id="IPR020889">
    <property type="entry name" value="LipoPS_assembly_LptD"/>
</dbReference>
<organism evidence="3 4">
    <name type="scientific">Taylorella equigenitalis (strain MCE9)</name>
    <dbReference type="NCBI Taxonomy" id="937774"/>
    <lineage>
        <taxon>Bacteria</taxon>
        <taxon>Pseudomonadati</taxon>
        <taxon>Pseudomonadota</taxon>
        <taxon>Betaproteobacteria</taxon>
        <taxon>Burkholderiales</taxon>
        <taxon>Alcaligenaceae</taxon>
        <taxon>Taylorella</taxon>
    </lineage>
</organism>
<comment type="function">
    <text evidence="1">Together with LptE, is involved in the assembly of lipopolysaccharide (LPS) at the surface of the outer membrane.</text>
</comment>
<dbReference type="GO" id="GO:1990351">
    <property type="term" value="C:transporter complex"/>
    <property type="evidence" value="ECO:0007669"/>
    <property type="project" value="TreeGrafter"/>
</dbReference>
<dbReference type="HAMAP" id="MF_01411">
    <property type="entry name" value="LPS_assembly_LptD"/>
    <property type="match status" value="1"/>
</dbReference>
<comment type="subunit">
    <text evidence="1">Component of the lipopolysaccharide transport and assembly complex. Interacts with LptE and LptA.</text>
</comment>
<dbReference type="InterPro" id="IPR050218">
    <property type="entry name" value="LptD"/>
</dbReference>
<dbReference type="EMBL" id="CP002456">
    <property type="protein sequence ID" value="ADU91272.1"/>
    <property type="molecule type" value="Genomic_DNA"/>
</dbReference>
<dbReference type="AlphaFoldDB" id="A0A654KFS7"/>
<proteinExistence type="inferred from homology"/>
<keyword evidence="1" id="KW-0732">Signal</keyword>
<feature type="domain" description="LptD C-terminal" evidence="2">
    <location>
        <begin position="290"/>
        <end position="705"/>
    </location>
</feature>
<evidence type="ECO:0000256" key="1">
    <source>
        <dbReference type="HAMAP-Rule" id="MF_01411"/>
    </source>
</evidence>
<evidence type="ECO:0000259" key="2">
    <source>
        <dbReference type="Pfam" id="PF04453"/>
    </source>
</evidence>
<name>A0A654KFS7_TAYEM</name>